<dbReference type="SUPFAM" id="SSF55681">
    <property type="entry name" value="Class II aaRS and biotin synthetases"/>
    <property type="match status" value="1"/>
</dbReference>
<evidence type="ECO:0000313" key="12">
    <source>
        <dbReference type="Proteomes" id="UP000000491"/>
    </source>
</evidence>
<evidence type="ECO:0000259" key="10">
    <source>
        <dbReference type="PROSITE" id="PS51733"/>
    </source>
</evidence>
<dbReference type="HOGENOM" id="CLU_035168_3_0_5"/>
<dbReference type="PROSITE" id="PS01313">
    <property type="entry name" value="LIPB"/>
    <property type="match status" value="1"/>
</dbReference>
<feature type="binding site" evidence="5 8">
    <location>
        <begin position="158"/>
        <end position="160"/>
    </location>
    <ligand>
        <name>substrate</name>
    </ligand>
</feature>
<feature type="binding site" evidence="5 8">
    <location>
        <begin position="74"/>
        <end position="81"/>
    </location>
    <ligand>
        <name>substrate</name>
    </ligand>
</feature>
<dbReference type="GO" id="GO:0005737">
    <property type="term" value="C:cytoplasm"/>
    <property type="evidence" value="ECO:0007669"/>
    <property type="project" value="UniProtKB-SubCell"/>
</dbReference>
<dbReference type="InterPro" id="IPR000544">
    <property type="entry name" value="Octanoyltransferase"/>
</dbReference>
<evidence type="ECO:0000256" key="8">
    <source>
        <dbReference type="PIRSR" id="PIRSR016262-2"/>
    </source>
</evidence>
<evidence type="ECO:0000256" key="9">
    <source>
        <dbReference type="PIRSR" id="PIRSR016262-3"/>
    </source>
</evidence>
<evidence type="ECO:0000256" key="3">
    <source>
        <dbReference type="ARBA" id="ARBA00023315"/>
    </source>
</evidence>
<keyword evidence="11" id="KW-0436">Ligase</keyword>
<dbReference type="STRING" id="579138.Zymop_0037"/>
<comment type="similarity">
    <text evidence="5 6">Belongs to the LipB family.</text>
</comment>
<proteinExistence type="inferred from homology"/>
<feature type="domain" description="BPL/LPL catalytic" evidence="10">
    <location>
        <begin position="35"/>
        <end position="214"/>
    </location>
</feature>
<evidence type="ECO:0000256" key="6">
    <source>
        <dbReference type="PIRNR" id="PIRNR016262"/>
    </source>
</evidence>
<accession>F8ET51</accession>
<dbReference type="NCBIfam" id="NF010921">
    <property type="entry name" value="PRK14341.1"/>
    <property type="match status" value="1"/>
</dbReference>
<keyword evidence="3 5" id="KW-0012">Acyltransferase</keyword>
<dbReference type="PANTHER" id="PTHR10993">
    <property type="entry name" value="OCTANOYLTRANSFERASE"/>
    <property type="match status" value="1"/>
</dbReference>
<feature type="binding site" evidence="5 8">
    <location>
        <begin position="145"/>
        <end position="147"/>
    </location>
    <ligand>
        <name>substrate</name>
    </ligand>
</feature>
<dbReference type="PATRIC" id="fig|579138.3.peg.41"/>
<dbReference type="Pfam" id="PF21948">
    <property type="entry name" value="LplA-B_cat"/>
    <property type="match status" value="1"/>
</dbReference>
<evidence type="ECO:0000256" key="2">
    <source>
        <dbReference type="ARBA" id="ARBA00022679"/>
    </source>
</evidence>
<name>F8ET51_ZYMMT</name>
<reference evidence="11 12" key="1">
    <citation type="journal article" date="2011" name="J. Bacteriol.">
        <title>Genome sequence of the ethanol-producing Zymomonas mobilis subsp. pomaceae lectotype strain ATCC 29192.</title>
        <authorList>
            <person name="Kouvelis V.N."/>
            <person name="Davenport K.W."/>
            <person name="Brettin T.S."/>
            <person name="Bruce D."/>
            <person name="Detter C."/>
            <person name="Han C.S."/>
            <person name="Nolan M."/>
            <person name="Tapia R."/>
            <person name="Damoulaki A."/>
            <person name="Kyrpides N.C."/>
            <person name="Typas M.A."/>
            <person name="Pappas K.M."/>
        </authorList>
    </citation>
    <scope>NUCLEOTIDE SEQUENCE [LARGE SCALE GENOMIC DNA]</scope>
    <source>
        <strain evidence="12">ATCC 29192 / DSM 22645 / JCM 10191 / CCUG 17912 / NBRC 13757 / NCIMB 11200 / NRRL B-4491 / Barker I</strain>
    </source>
</reference>
<feature type="site" description="Lowers pKa of active site Cys" evidence="5 9">
    <location>
        <position position="142"/>
    </location>
</feature>
<dbReference type="RefSeq" id="WP_013933342.1">
    <property type="nucleotide sequence ID" value="NC_015709.1"/>
</dbReference>
<comment type="miscellaneous">
    <text evidence="5">In the reaction, the free carboxyl group of octanoic acid is attached via an amide linkage to the epsilon-amino group of a specific lysine residue of lipoyl domains of lipoate-dependent enzymes.</text>
</comment>
<dbReference type="InterPro" id="IPR045864">
    <property type="entry name" value="aa-tRNA-synth_II/BPL/LPL"/>
</dbReference>
<dbReference type="EMBL" id="CP002865">
    <property type="protein sequence ID" value="AEI36941.1"/>
    <property type="molecule type" value="Genomic_DNA"/>
</dbReference>
<dbReference type="Gene3D" id="3.30.930.10">
    <property type="entry name" value="Bira Bifunctional Protein, Domain 2"/>
    <property type="match status" value="1"/>
</dbReference>
<dbReference type="UniPathway" id="UPA00538">
    <property type="reaction ID" value="UER00592"/>
</dbReference>
<evidence type="ECO:0000313" key="11">
    <source>
        <dbReference type="EMBL" id="AEI36941.1"/>
    </source>
</evidence>
<comment type="pathway">
    <text evidence="1 5 6">Protein modification; protein lipoylation via endogenous pathway; protein N(6)-(lipoyl)lysine from octanoyl-[acyl-carrier-protein]: step 1/2.</text>
</comment>
<dbReference type="GO" id="GO:0033819">
    <property type="term" value="F:lipoyl(octanoyl) transferase activity"/>
    <property type="evidence" value="ECO:0007669"/>
    <property type="project" value="UniProtKB-EC"/>
</dbReference>
<dbReference type="KEGG" id="zmp:Zymop_0037"/>
<dbReference type="PIRSF" id="PIRSF016262">
    <property type="entry name" value="LPLase"/>
    <property type="match status" value="1"/>
</dbReference>
<dbReference type="CDD" id="cd16444">
    <property type="entry name" value="LipB"/>
    <property type="match status" value="1"/>
</dbReference>
<dbReference type="PROSITE" id="PS51733">
    <property type="entry name" value="BPL_LPL_CATALYTIC"/>
    <property type="match status" value="1"/>
</dbReference>
<dbReference type="NCBIfam" id="TIGR00214">
    <property type="entry name" value="lipB"/>
    <property type="match status" value="1"/>
</dbReference>
<dbReference type="PANTHER" id="PTHR10993:SF7">
    <property type="entry name" value="LIPOYLTRANSFERASE 2, MITOCHONDRIAL-RELATED"/>
    <property type="match status" value="1"/>
</dbReference>
<evidence type="ECO:0000256" key="5">
    <source>
        <dbReference type="HAMAP-Rule" id="MF_00013"/>
    </source>
</evidence>
<dbReference type="InterPro" id="IPR020605">
    <property type="entry name" value="Octanoyltransferase_CS"/>
</dbReference>
<comment type="subcellular location">
    <subcellularLocation>
        <location evidence="5">Cytoplasm</location>
    </subcellularLocation>
</comment>
<keyword evidence="5" id="KW-0963">Cytoplasm</keyword>
<dbReference type="GO" id="GO:0009249">
    <property type="term" value="P:protein lipoylation"/>
    <property type="evidence" value="ECO:0007669"/>
    <property type="project" value="InterPro"/>
</dbReference>
<evidence type="ECO:0000256" key="1">
    <source>
        <dbReference type="ARBA" id="ARBA00004821"/>
    </source>
</evidence>
<dbReference type="Proteomes" id="UP000000491">
    <property type="component" value="Chromosome"/>
</dbReference>
<organism evidence="11 12">
    <name type="scientific">Zymomonas mobilis subsp. pomaceae (strain ATCC 29192 / DSM 22645 / JCM 10191 / CCUG 17912 / NBRC 13757 / NCIMB 11200 / NRRL B-4491 / Barker I)</name>
    <dbReference type="NCBI Taxonomy" id="579138"/>
    <lineage>
        <taxon>Bacteria</taxon>
        <taxon>Pseudomonadati</taxon>
        <taxon>Pseudomonadota</taxon>
        <taxon>Alphaproteobacteria</taxon>
        <taxon>Sphingomonadales</taxon>
        <taxon>Zymomonadaceae</taxon>
        <taxon>Zymomonas</taxon>
    </lineage>
</organism>
<dbReference type="NCBIfam" id="NF010925">
    <property type="entry name" value="PRK14345.1"/>
    <property type="match status" value="1"/>
</dbReference>
<feature type="active site" description="Acyl-thioester intermediate" evidence="5 7">
    <location>
        <position position="176"/>
    </location>
</feature>
<evidence type="ECO:0000256" key="4">
    <source>
        <dbReference type="ARBA" id="ARBA00024732"/>
    </source>
</evidence>
<dbReference type="InterPro" id="IPR004143">
    <property type="entry name" value="BPL_LPL_catalytic"/>
</dbReference>
<gene>
    <name evidence="5" type="primary">lipB</name>
    <name evidence="11" type="ordered locus">Zymop_0037</name>
</gene>
<dbReference type="eggNOG" id="COG0321">
    <property type="taxonomic scope" value="Bacteria"/>
</dbReference>
<dbReference type="HAMAP" id="MF_00013">
    <property type="entry name" value="LipB"/>
    <property type="match status" value="1"/>
</dbReference>
<protein>
    <recommendedName>
        <fullName evidence="5 6">Octanoyltransferase</fullName>
        <ecNumber evidence="5 6">2.3.1.181</ecNumber>
    </recommendedName>
    <alternativeName>
        <fullName evidence="5">Lipoate-protein ligase B</fullName>
    </alternativeName>
    <alternativeName>
        <fullName evidence="5">Lipoyl/octanoyl transferase</fullName>
    </alternativeName>
    <alternativeName>
        <fullName evidence="5">Octanoyl-[acyl-carrier-protein]-protein N-octanoyltransferase</fullName>
    </alternativeName>
</protein>
<sequence length="219" mass="24636">MALDSLIEWQISPRLTEYEFAHQQMTARVEAILQGEAQELIWLLEHPPLYTAGRSADPKELLTPQRFPVYPIERGGRYTYHGPGQRIGYIMIDIKKHGQDVRRFVHGLEFWIITSLSLLGVTAYSVPERVGIWVNTEEGEAKIGAIGIRIKRGISFHGFSLNVAPDLEHFSGIVPCGLQDFGVTSLEHLHKNIEMTAVDEALKACFPHFLAFLEATSTP</sequence>
<dbReference type="GO" id="GO:0016874">
    <property type="term" value="F:ligase activity"/>
    <property type="evidence" value="ECO:0007669"/>
    <property type="project" value="UniProtKB-KW"/>
</dbReference>
<evidence type="ECO:0000256" key="7">
    <source>
        <dbReference type="PIRSR" id="PIRSR016262-1"/>
    </source>
</evidence>
<comment type="function">
    <text evidence="4 5 6">Catalyzes the transfer of endogenously produced octanoic acid from octanoyl-acyl-carrier-protein onto the lipoyl domains of lipoate-dependent enzymes. Lipoyl-ACP can also act as a substrate although octanoyl-ACP is likely to be the physiological substrate.</text>
</comment>
<dbReference type="EC" id="2.3.1.181" evidence="5 6"/>
<keyword evidence="2 5" id="KW-0808">Transferase</keyword>
<dbReference type="AlphaFoldDB" id="F8ET51"/>
<comment type="catalytic activity">
    <reaction evidence="5 6">
        <text>octanoyl-[ACP] + L-lysyl-[protein] = N(6)-octanoyl-L-lysyl-[protein] + holo-[ACP] + H(+)</text>
        <dbReference type="Rhea" id="RHEA:17665"/>
        <dbReference type="Rhea" id="RHEA-COMP:9636"/>
        <dbReference type="Rhea" id="RHEA-COMP:9685"/>
        <dbReference type="Rhea" id="RHEA-COMP:9752"/>
        <dbReference type="Rhea" id="RHEA-COMP:9928"/>
        <dbReference type="ChEBI" id="CHEBI:15378"/>
        <dbReference type="ChEBI" id="CHEBI:29969"/>
        <dbReference type="ChEBI" id="CHEBI:64479"/>
        <dbReference type="ChEBI" id="CHEBI:78463"/>
        <dbReference type="ChEBI" id="CHEBI:78809"/>
        <dbReference type="EC" id="2.3.1.181"/>
    </reaction>
</comment>